<proteinExistence type="predicted"/>
<protein>
    <submittedName>
        <fullName evidence="2">DUF4810 domain-containing protein</fullName>
    </submittedName>
</protein>
<evidence type="ECO:0000313" key="2">
    <source>
        <dbReference type="EMBL" id="RUO38002.1"/>
    </source>
</evidence>
<keyword evidence="1" id="KW-0732">Signal</keyword>
<accession>A0A432WW58</accession>
<name>A0A432WW58_9GAMM</name>
<gene>
    <name evidence="2" type="ORF">CWE15_10820</name>
</gene>
<reference evidence="2 3" key="1">
    <citation type="journal article" date="2011" name="Front. Microbiol.">
        <title>Genomic signatures of strain selection and enhancement in Bacillus atrophaeus var. globigii, a historical biowarfare simulant.</title>
        <authorList>
            <person name="Gibbons H.S."/>
            <person name="Broomall S.M."/>
            <person name="McNew L.A."/>
            <person name="Daligault H."/>
            <person name="Chapman C."/>
            <person name="Bruce D."/>
            <person name="Karavis M."/>
            <person name="Krepps M."/>
            <person name="McGregor P.A."/>
            <person name="Hong C."/>
            <person name="Park K.H."/>
            <person name="Akmal A."/>
            <person name="Feldman A."/>
            <person name="Lin J.S."/>
            <person name="Chang W.E."/>
            <person name="Higgs B.W."/>
            <person name="Demirev P."/>
            <person name="Lindquist J."/>
            <person name="Liem A."/>
            <person name="Fochler E."/>
            <person name="Read T.D."/>
            <person name="Tapia R."/>
            <person name="Johnson S."/>
            <person name="Bishop-Lilly K.A."/>
            <person name="Detter C."/>
            <person name="Han C."/>
            <person name="Sozhamannan S."/>
            <person name="Rosenzweig C.N."/>
            <person name="Skowronski E.W."/>
        </authorList>
    </citation>
    <scope>NUCLEOTIDE SEQUENCE [LARGE SCALE GENOMIC DNA]</scope>
    <source>
        <strain evidence="2 3">AIT1</strain>
    </source>
</reference>
<dbReference type="InterPro" id="IPR014508">
    <property type="entry name" value="UCP020555_TPR-like"/>
</dbReference>
<keyword evidence="3" id="KW-1185">Reference proteome</keyword>
<dbReference type="OrthoDB" id="9800218at2"/>
<dbReference type="EMBL" id="PIPQ01000009">
    <property type="protein sequence ID" value="RUO38002.1"/>
    <property type="molecule type" value="Genomic_DNA"/>
</dbReference>
<dbReference type="AlphaFoldDB" id="A0A432WW58"/>
<feature type="chain" id="PRO_5019338378" evidence="1">
    <location>
        <begin position="27"/>
        <end position="124"/>
    </location>
</feature>
<sequence>MKRIIILACSLLLIAGCQSTPNTYYAWGNYEDALFANYHEPEAREEELTKYLNFLESTPRNNLRFGPGLFAEAGTFMLERGDVGRAIQFYELESANWPESKPLMETLITNLKARNMQAEESTHD</sequence>
<organism evidence="2 3">
    <name type="scientific">Aliidiomarina taiwanensis</name>
    <dbReference type="NCBI Taxonomy" id="946228"/>
    <lineage>
        <taxon>Bacteria</taxon>
        <taxon>Pseudomonadati</taxon>
        <taxon>Pseudomonadota</taxon>
        <taxon>Gammaproteobacteria</taxon>
        <taxon>Alteromonadales</taxon>
        <taxon>Idiomarinaceae</taxon>
        <taxon>Aliidiomarina</taxon>
    </lineage>
</organism>
<comment type="caution">
    <text evidence="2">The sequence shown here is derived from an EMBL/GenBank/DDBJ whole genome shotgun (WGS) entry which is preliminary data.</text>
</comment>
<feature type="signal peptide" evidence="1">
    <location>
        <begin position="1"/>
        <end position="26"/>
    </location>
</feature>
<dbReference type="RefSeq" id="WP_126758100.1">
    <property type="nucleotide sequence ID" value="NZ_PIPQ01000009.1"/>
</dbReference>
<dbReference type="Pfam" id="PF16068">
    <property type="entry name" value="DUF4810"/>
    <property type="match status" value="1"/>
</dbReference>
<dbReference type="Proteomes" id="UP000286976">
    <property type="component" value="Unassembled WGS sequence"/>
</dbReference>
<dbReference type="PROSITE" id="PS51257">
    <property type="entry name" value="PROKAR_LIPOPROTEIN"/>
    <property type="match status" value="1"/>
</dbReference>
<evidence type="ECO:0000256" key="1">
    <source>
        <dbReference type="SAM" id="SignalP"/>
    </source>
</evidence>
<evidence type="ECO:0000313" key="3">
    <source>
        <dbReference type="Proteomes" id="UP000286976"/>
    </source>
</evidence>